<sequence length="410" mass="45871">MINFSVGVILPSAGFSERCGVPVPKQYYEVLGKPLFLYALEEFNRMQWVKKIILVVDNPEHVQGLLEESHANREKVSVVQGENTRHRSIRAGVQALQKNENNLKVVIVHDAARPLVPSELVEELVVAAEEHGAAGAIRPLVSTVLQANSDGFLDHSLDRSKHVSSETPQAFQFDILTSAYNKCSDEELDAGTECLQLALSHTGVRARLIEGPPDLWKVTHKKDIYAAVGCLRGKTNQVCIMASEENETVKLLTETLESKVSVVQCIVTSMDMPRMRSRQTFNTVVFFHLHEIDQDNQLLDFAAMLDVDHQGLIVHVIEHTSADGMQSMSVYDLHRSGRNMAKHYEKLQKGVVVIHCLTPGEDRRLAELCSNPILMKTSITENCGCYDQYVDKCVRFKKAAKEVEHFGIDL</sequence>
<dbReference type="GO" id="GO:0005829">
    <property type="term" value="C:cytosol"/>
    <property type="evidence" value="ECO:0007669"/>
    <property type="project" value="TreeGrafter"/>
</dbReference>
<dbReference type="Gene3D" id="3.90.550.10">
    <property type="entry name" value="Spore Coat Polysaccharide Biosynthesis Protein SpsA, Chain A"/>
    <property type="match status" value="1"/>
</dbReference>
<protein>
    <recommendedName>
        <fullName evidence="6">2-C-methyl-D-erythritol 4-phosphate cytidylyltransferase-like protein</fullName>
    </recommendedName>
</protein>
<dbReference type="PROSITE" id="PS01295">
    <property type="entry name" value="ISPD"/>
    <property type="match status" value="1"/>
</dbReference>
<dbReference type="GO" id="GO:0047349">
    <property type="term" value="F:D-ribitol-5-phosphate cytidylyltransferase activity"/>
    <property type="evidence" value="ECO:0007669"/>
    <property type="project" value="TreeGrafter"/>
</dbReference>
<reference evidence="5" key="1">
    <citation type="submission" date="2020-01" db="EMBL/GenBank/DDBJ databases">
        <title>Draft genome sequence of the Termite Coptotermes fromosanus.</title>
        <authorList>
            <person name="Itakura S."/>
            <person name="Yosikawa Y."/>
            <person name="Umezawa K."/>
        </authorList>
    </citation>
    <scope>NUCLEOTIDE SEQUENCE [LARGE SCALE GENOMIC DNA]</scope>
</reference>
<dbReference type="Pfam" id="PF01128">
    <property type="entry name" value="IspD"/>
    <property type="match status" value="1"/>
</dbReference>
<dbReference type="PANTHER" id="PTHR43015">
    <property type="entry name" value="D-RIBITOL-5-PHOSPHATE CYTIDYLYLTRANSFERASE"/>
    <property type="match status" value="1"/>
</dbReference>
<dbReference type="OrthoDB" id="414267at2759"/>
<evidence type="ECO:0000256" key="1">
    <source>
        <dbReference type="ARBA" id="ARBA00009789"/>
    </source>
</evidence>
<keyword evidence="2" id="KW-0808">Transferase</keyword>
<dbReference type="AlphaFoldDB" id="A0A6L2PLF2"/>
<dbReference type="Proteomes" id="UP000502823">
    <property type="component" value="Unassembled WGS sequence"/>
</dbReference>
<evidence type="ECO:0008006" key="6">
    <source>
        <dbReference type="Google" id="ProtNLM"/>
    </source>
</evidence>
<organism evidence="4 5">
    <name type="scientific">Coptotermes formosanus</name>
    <name type="common">Formosan subterranean termite</name>
    <dbReference type="NCBI Taxonomy" id="36987"/>
    <lineage>
        <taxon>Eukaryota</taxon>
        <taxon>Metazoa</taxon>
        <taxon>Ecdysozoa</taxon>
        <taxon>Arthropoda</taxon>
        <taxon>Hexapoda</taxon>
        <taxon>Insecta</taxon>
        <taxon>Pterygota</taxon>
        <taxon>Neoptera</taxon>
        <taxon>Polyneoptera</taxon>
        <taxon>Dictyoptera</taxon>
        <taxon>Blattodea</taxon>
        <taxon>Blattoidea</taxon>
        <taxon>Termitoidae</taxon>
        <taxon>Rhinotermitidae</taxon>
        <taxon>Coptotermes</taxon>
    </lineage>
</organism>
<gene>
    <name evidence="4" type="ORF">Cfor_10008</name>
</gene>
<keyword evidence="3" id="KW-0548">Nucleotidyltransferase</keyword>
<dbReference type="InterPro" id="IPR034683">
    <property type="entry name" value="IspD/TarI"/>
</dbReference>
<evidence type="ECO:0000256" key="2">
    <source>
        <dbReference type="ARBA" id="ARBA00022679"/>
    </source>
</evidence>
<comment type="similarity">
    <text evidence="1">Belongs to the IspD/TarI cytidylyltransferase family. IspD subfamily.</text>
</comment>
<dbReference type="InterPro" id="IPR018294">
    <property type="entry name" value="ISPD_synthase_CS"/>
</dbReference>
<dbReference type="PANTHER" id="PTHR43015:SF1">
    <property type="entry name" value="D-RIBITOL-5-PHOSPHATE CYTIDYLYLTRANSFERASE"/>
    <property type="match status" value="1"/>
</dbReference>
<evidence type="ECO:0000313" key="5">
    <source>
        <dbReference type="Proteomes" id="UP000502823"/>
    </source>
</evidence>
<evidence type="ECO:0000313" key="4">
    <source>
        <dbReference type="EMBL" id="GFG33411.1"/>
    </source>
</evidence>
<dbReference type="GO" id="GO:0008299">
    <property type="term" value="P:isoprenoid biosynthetic process"/>
    <property type="evidence" value="ECO:0007669"/>
    <property type="project" value="InterPro"/>
</dbReference>
<proteinExistence type="inferred from homology"/>
<dbReference type="SUPFAM" id="SSF53448">
    <property type="entry name" value="Nucleotide-diphospho-sugar transferases"/>
    <property type="match status" value="1"/>
</dbReference>
<dbReference type="CDD" id="cd02516">
    <property type="entry name" value="CDP-ME_synthetase"/>
    <property type="match status" value="1"/>
</dbReference>
<name>A0A6L2PLF2_COPFO</name>
<evidence type="ECO:0000256" key="3">
    <source>
        <dbReference type="ARBA" id="ARBA00022695"/>
    </source>
</evidence>
<keyword evidence="5" id="KW-1185">Reference proteome</keyword>
<dbReference type="InParanoid" id="A0A6L2PLF2"/>
<comment type="caution">
    <text evidence="4">The sequence shown here is derived from an EMBL/GenBank/DDBJ whole genome shotgun (WGS) entry which is preliminary data.</text>
</comment>
<dbReference type="InterPro" id="IPR029044">
    <property type="entry name" value="Nucleotide-diphossugar_trans"/>
</dbReference>
<accession>A0A6L2PLF2</accession>
<dbReference type="GO" id="GO:0035269">
    <property type="term" value="P:protein O-linked glycosylation via mannose"/>
    <property type="evidence" value="ECO:0007669"/>
    <property type="project" value="TreeGrafter"/>
</dbReference>
<dbReference type="EMBL" id="BLKM01008356">
    <property type="protein sequence ID" value="GFG33411.1"/>
    <property type="molecule type" value="Genomic_DNA"/>
</dbReference>